<protein>
    <submittedName>
        <fullName evidence="1">Uncharacterized protein</fullName>
    </submittedName>
</protein>
<sequence>MIPEQITTYDGDLVLTTSYEVPKSTKIPVLYEDILDLEPTVIRGLIIQKIGMIYYPNELLIGIDPGELIGLSIFYYGREIGHSLHTSAEGLVSYLVKIFAGLHTKKRVVKIGNGNMMLGKKIINMLNLKYCSDFEIEFVDETKTSVKTKNYNQRGKRDMLSAKYIARRDGPRHIILPLSRIG</sequence>
<accession>A0A075H556</accession>
<dbReference type="EMBL" id="KF900868">
    <property type="protein sequence ID" value="AIF09627.1"/>
    <property type="molecule type" value="Genomic_DNA"/>
</dbReference>
<name>A0A075H556_9ARCH</name>
<organism evidence="1">
    <name type="scientific">uncultured marine thaumarchaeote KM3_38_E04</name>
    <dbReference type="NCBI Taxonomy" id="1456139"/>
    <lineage>
        <taxon>Archaea</taxon>
        <taxon>Nitrososphaerota</taxon>
        <taxon>environmental samples</taxon>
    </lineage>
</organism>
<proteinExistence type="predicted"/>
<reference evidence="1" key="1">
    <citation type="journal article" date="2014" name="Genome Biol. Evol.">
        <title>Pangenome evidence for extensive interdomain horizontal transfer affecting lineage core and shell genes in uncultured planktonic thaumarchaeota and euryarchaeota.</title>
        <authorList>
            <person name="Deschamps P."/>
            <person name="Zivanovic Y."/>
            <person name="Moreira D."/>
            <person name="Rodriguez-Valera F."/>
            <person name="Lopez-Garcia P."/>
        </authorList>
    </citation>
    <scope>NUCLEOTIDE SEQUENCE</scope>
</reference>
<dbReference type="AlphaFoldDB" id="A0A075H556"/>
<evidence type="ECO:0000313" key="1">
    <source>
        <dbReference type="EMBL" id="AIF09627.1"/>
    </source>
</evidence>